<evidence type="ECO:0000313" key="3">
    <source>
        <dbReference type="Proteomes" id="UP000423482"/>
    </source>
</evidence>
<reference evidence="2 3" key="1">
    <citation type="submission" date="2019-04" db="EMBL/GenBank/DDBJ databases">
        <authorList>
            <person name="Pope W.H."/>
            <person name="Garlena R.A."/>
            <person name="Russell D.A."/>
            <person name="Jacobs-Sera D."/>
            <person name="Hatfull G.F."/>
        </authorList>
    </citation>
    <scope>NUCLEOTIDE SEQUENCE [LARGE SCALE GENOMIC DNA]</scope>
</reference>
<evidence type="ECO:0000256" key="1">
    <source>
        <dbReference type="SAM" id="MobiDB-lite"/>
    </source>
</evidence>
<keyword evidence="3" id="KW-1185">Reference proteome</keyword>
<gene>
    <name evidence="2" type="primary">38</name>
    <name evidence="2" type="ORF">SEA_FORZA_38</name>
</gene>
<protein>
    <submittedName>
        <fullName evidence="2">Uncharacterized protein</fullName>
    </submittedName>
</protein>
<evidence type="ECO:0000313" key="2">
    <source>
        <dbReference type="EMBL" id="QGT55031.1"/>
    </source>
</evidence>
<sequence>METLRYYWTQFWDNPFTTFKNKPDEPDSDHNTVTGRGDDDVR</sequence>
<dbReference type="GeneID" id="77924406"/>
<dbReference type="EMBL" id="MK814760">
    <property type="protein sequence ID" value="QGT55031.1"/>
    <property type="molecule type" value="Genomic_DNA"/>
</dbReference>
<feature type="region of interest" description="Disordered" evidence="1">
    <location>
        <begin position="19"/>
        <end position="42"/>
    </location>
</feature>
<dbReference type="RefSeq" id="YP_010648918.1">
    <property type="nucleotide sequence ID" value="NC_070763.1"/>
</dbReference>
<accession>A0A650F0H3</accession>
<feature type="compositionally biased region" description="Basic and acidic residues" evidence="1">
    <location>
        <begin position="21"/>
        <end position="42"/>
    </location>
</feature>
<dbReference type="KEGG" id="vg:77924406"/>
<name>A0A650F0H3_9CAUD</name>
<dbReference type="Proteomes" id="UP000423482">
    <property type="component" value="Segment"/>
</dbReference>
<organism evidence="2 3">
    <name type="scientific">Gordonia phage Forza</name>
    <dbReference type="NCBI Taxonomy" id="2571247"/>
    <lineage>
        <taxon>Viruses</taxon>
        <taxon>Duplodnaviria</taxon>
        <taxon>Heunggongvirae</taxon>
        <taxon>Uroviricota</taxon>
        <taxon>Caudoviricetes</taxon>
        <taxon>Forzavirus</taxon>
        <taxon>Forzavirus forza</taxon>
    </lineage>
</organism>
<proteinExistence type="predicted"/>